<organism evidence="1 2">
    <name type="scientific">Aedes albopictus</name>
    <name type="common">Asian tiger mosquito</name>
    <name type="synonym">Stegomyia albopicta</name>
    <dbReference type="NCBI Taxonomy" id="7160"/>
    <lineage>
        <taxon>Eukaryota</taxon>
        <taxon>Metazoa</taxon>
        <taxon>Ecdysozoa</taxon>
        <taxon>Arthropoda</taxon>
        <taxon>Hexapoda</taxon>
        <taxon>Insecta</taxon>
        <taxon>Pterygota</taxon>
        <taxon>Neoptera</taxon>
        <taxon>Endopterygota</taxon>
        <taxon>Diptera</taxon>
        <taxon>Nematocera</taxon>
        <taxon>Culicoidea</taxon>
        <taxon>Culicidae</taxon>
        <taxon>Culicinae</taxon>
        <taxon>Aedini</taxon>
        <taxon>Aedes</taxon>
        <taxon>Stegomyia</taxon>
    </lineage>
</organism>
<accession>A0ABM1XT21</accession>
<dbReference type="SUPFAM" id="SSF56672">
    <property type="entry name" value="DNA/RNA polymerases"/>
    <property type="match status" value="1"/>
</dbReference>
<dbReference type="InterPro" id="IPR043128">
    <property type="entry name" value="Rev_trsase/Diguanyl_cyclase"/>
</dbReference>
<dbReference type="PANTHER" id="PTHR37984">
    <property type="entry name" value="PROTEIN CBG26694"/>
    <property type="match status" value="1"/>
</dbReference>
<dbReference type="Proteomes" id="UP000069940">
    <property type="component" value="Unassembled WGS sequence"/>
</dbReference>
<name>A0ABM1XT21_AEDAL</name>
<keyword evidence="2" id="KW-1185">Reference proteome</keyword>
<evidence type="ECO:0008006" key="3">
    <source>
        <dbReference type="Google" id="ProtNLM"/>
    </source>
</evidence>
<dbReference type="PANTHER" id="PTHR37984:SF8">
    <property type="entry name" value="CCHC-TYPE DOMAIN-CONTAINING PROTEIN"/>
    <property type="match status" value="1"/>
</dbReference>
<sequence length="531" mass="60119">MSGIPVPAPLKLGLNDEDAFKVFKLQWNYYSVATNVATKPASQQVAMLMSIMGADGVMLVEELNLTAAEKDSTSTILQKMEAQLVPKRDKRVERAEFQTMSQREAEGIDDYVKRLKKKAQGCSYAADELEEHIEDRIIAGIRDNLVRRELLKAGDLSLKDMVKKIKDHQQIEELAQQYEKMTSYKEEPSVCTADALKVTATKKISQCIYCGGRHAADKNQCPAWGKKCLKCGRLNHFRKVCRSKTSNKFRRRNIRRVDGRSTDSDDCETEEECEYVDIAKVDSDGKHGAGKIMVQLKVLDGALSKLFDVQVDTGARVNVICDNDLKRLVPKHDLQATNVRLRCNSGKIITPKGKVKLDIQLKHGSKQLTFVVVNKTRPPLLSAQSAIDLGIIKVHDIYTIDDLQEDCTQTMPVQQKPRRIPLAYLPELKEKISELEEKGIVEPVDRHMEWLSNLVLVKKGEKLRICLDPSELNQAIKRVNHQIPTIEEMLPDFTKAKVFTVLDAKNGFWHLQLDEESSDLTAFWTPMGVYR</sequence>
<dbReference type="EnsemblMetazoa" id="AALFPA23_002584.R2492">
    <property type="protein sequence ID" value="AALFPA23_002584.P2492"/>
    <property type="gene ID" value="AALFPA23_002584"/>
</dbReference>
<proteinExistence type="predicted"/>
<reference evidence="2" key="1">
    <citation type="journal article" date="2015" name="Proc. Natl. Acad. Sci. U.S.A.">
        <title>Genome sequence of the Asian Tiger mosquito, Aedes albopictus, reveals insights into its biology, genetics, and evolution.</title>
        <authorList>
            <person name="Chen X.G."/>
            <person name="Jiang X."/>
            <person name="Gu J."/>
            <person name="Xu M."/>
            <person name="Wu Y."/>
            <person name="Deng Y."/>
            <person name="Zhang C."/>
            <person name="Bonizzoni M."/>
            <person name="Dermauw W."/>
            <person name="Vontas J."/>
            <person name="Armbruster P."/>
            <person name="Huang X."/>
            <person name="Yang Y."/>
            <person name="Zhang H."/>
            <person name="He W."/>
            <person name="Peng H."/>
            <person name="Liu Y."/>
            <person name="Wu K."/>
            <person name="Chen J."/>
            <person name="Lirakis M."/>
            <person name="Topalis P."/>
            <person name="Van Leeuwen T."/>
            <person name="Hall A.B."/>
            <person name="Jiang X."/>
            <person name="Thorpe C."/>
            <person name="Mueller R.L."/>
            <person name="Sun C."/>
            <person name="Waterhouse R.M."/>
            <person name="Yan G."/>
            <person name="Tu Z.J."/>
            <person name="Fang X."/>
            <person name="James A.A."/>
        </authorList>
    </citation>
    <scope>NUCLEOTIDE SEQUENCE [LARGE SCALE GENOMIC DNA]</scope>
    <source>
        <strain evidence="2">Foshan</strain>
    </source>
</reference>
<dbReference type="RefSeq" id="XP_062706252.1">
    <property type="nucleotide sequence ID" value="XM_062850268.1"/>
</dbReference>
<evidence type="ECO:0000313" key="2">
    <source>
        <dbReference type="Proteomes" id="UP000069940"/>
    </source>
</evidence>
<dbReference type="Gene3D" id="3.10.10.10">
    <property type="entry name" value="HIV Type 1 Reverse Transcriptase, subunit A, domain 1"/>
    <property type="match status" value="1"/>
</dbReference>
<dbReference type="InterPro" id="IPR050951">
    <property type="entry name" value="Retrovirus_Pol_polyprotein"/>
</dbReference>
<dbReference type="Gene3D" id="3.30.70.270">
    <property type="match status" value="1"/>
</dbReference>
<reference evidence="1" key="2">
    <citation type="submission" date="2025-05" db="UniProtKB">
        <authorList>
            <consortium name="EnsemblMetazoa"/>
        </authorList>
    </citation>
    <scope>IDENTIFICATION</scope>
    <source>
        <strain evidence="1">Foshan</strain>
    </source>
</reference>
<evidence type="ECO:0000313" key="1">
    <source>
        <dbReference type="EnsemblMetazoa" id="AALFPA23_002584.P2492"/>
    </source>
</evidence>
<dbReference type="CDD" id="cd01647">
    <property type="entry name" value="RT_LTR"/>
    <property type="match status" value="1"/>
</dbReference>
<dbReference type="InterPro" id="IPR043502">
    <property type="entry name" value="DNA/RNA_pol_sf"/>
</dbReference>
<protein>
    <recommendedName>
        <fullName evidence="3">CCHC-type domain-containing protein</fullName>
    </recommendedName>
</protein>
<dbReference type="GeneID" id="134287701"/>